<reference evidence="1 2" key="1">
    <citation type="submission" date="2016-10" db="EMBL/GenBank/DDBJ databases">
        <authorList>
            <person name="de Groot N.N."/>
        </authorList>
    </citation>
    <scope>NUCLEOTIDE SEQUENCE [LARGE SCALE GENOMIC DNA]</scope>
    <source>
        <strain evidence="2">P4B,CCM 7963,CECT 7998,DSM 25260,IBRC-M 10614,KCTC 13821</strain>
    </source>
</reference>
<dbReference type="Proteomes" id="UP000199017">
    <property type="component" value="Unassembled WGS sequence"/>
</dbReference>
<dbReference type="EMBL" id="FNDU01000001">
    <property type="protein sequence ID" value="SDH51066.1"/>
    <property type="molecule type" value="Genomic_DNA"/>
</dbReference>
<proteinExistence type="predicted"/>
<evidence type="ECO:0000313" key="2">
    <source>
        <dbReference type="Proteomes" id="UP000199017"/>
    </source>
</evidence>
<organism evidence="1 2">
    <name type="scientific">Alteribacillus bidgolensis</name>
    <dbReference type="NCBI Taxonomy" id="930129"/>
    <lineage>
        <taxon>Bacteria</taxon>
        <taxon>Bacillati</taxon>
        <taxon>Bacillota</taxon>
        <taxon>Bacilli</taxon>
        <taxon>Bacillales</taxon>
        <taxon>Bacillaceae</taxon>
        <taxon>Alteribacillus</taxon>
    </lineage>
</organism>
<dbReference type="AlphaFoldDB" id="A0A1G8CZX0"/>
<accession>A0A1G8CZX0</accession>
<keyword evidence="2" id="KW-1185">Reference proteome</keyword>
<name>A0A1G8CZX0_9BACI</name>
<evidence type="ECO:0000313" key="1">
    <source>
        <dbReference type="EMBL" id="SDH51066.1"/>
    </source>
</evidence>
<gene>
    <name evidence="1" type="ORF">SAMN05216352_101505</name>
</gene>
<protein>
    <submittedName>
        <fullName evidence="1">Uncharacterized protein</fullName>
    </submittedName>
</protein>
<sequence>MRFQKDQGLYSLQQIEKAIGNVEKAFQSHGEPVRLPEGKTAIEEAKEQLQQAWEYHLKN</sequence>